<evidence type="ECO:0000313" key="1">
    <source>
        <dbReference type="EMBL" id="MBO0946954.1"/>
    </source>
</evidence>
<accession>A0ABS3JAB8</accession>
<dbReference type="RefSeq" id="WP_207326881.1">
    <property type="nucleotide sequence ID" value="NZ_JAFMYW010000001.1"/>
</dbReference>
<protein>
    <recommendedName>
        <fullName evidence="3">Phage tail protein</fullName>
    </recommendedName>
</protein>
<evidence type="ECO:0008006" key="3">
    <source>
        <dbReference type="Google" id="ProtNLM"/>
    </source>
</evidence>
<comment type="caution">
    <text evidence="1">The sequence shown here is derived from an EMBL/GenBank/DDBJ whole genome shotgun (WGS) entry which is preliminary data.</text>
</comment>
<reference evidence="1 2" key="1">
    <citation type="submission" date="2021-03" db="EMBL/GenBank/DDBJ databases">
        <title>Fibrella sp. HMF5405 genome sequencing and assembly.</title>
        <authorList>
            <person name="Kang H."/>
            <person name="Kim H."/>
            <person name="Bae S."/>
            <person name="Joh K."/>
        </authorList>
    </citation>
    <scope>NUCLEOTIDE SEQUENCE [LARGE SCALE GENOMIC DNA]</scope>
    <source>
        <strain evidence="1 2">HMF5405</strain>
    </source>
</reference>
<sequence>MAIVIHEQPASRALLGSGQTQFTFYGDERMLASGVAAVNRVSLVQMAEGDQAKLTWNGNELTLIAKNAPSGPHEIPTGSANVNNTAYLDQLLPYLRDLYLIRQDFTVEIETTAFLGFWLTAKAPGPAYNFTEKVVFLKQSINNLSPGRSATIRPRYGVHVTLRVQRPGTTGLDMDAHYESVFVSPIETNEDGFASLDVAPLLEGYLTSSYPDITPRLDETAHRQYYIEYAEAYGDPIQVGRVSRSATFHIYRGGASIARQAKAGYSLEGFVRQPGRKDYALRLGSLRRYIAPDSIQFLTFLNVGGTVASVALQVTAGFDKGLSQTRTDLVTPMAWPASGLLTYAVGPDQLGLPALMTSVTLGQYTVSLVNAITGELLSDAYSFVLDYAVRPYPRQFAYVNSLGALDVITTWGKGSTEYELASQQAQRSLSLPFAADEGTGEVYEQTYQEKLSVATGFRPLPELKAWRDFYRSTQKWWLKRPLNRLAPDARIPVTLLTTSIRETKDGENLVAHTFEVAHLRKEHYYSPEDDVLDDPLPPKGFAPVGTVVVTQTTVVQARDQTIPDALRGLSGEKIEAILKVVTWGNPDTKGFLKQGITDQLYRAAEDPVPVSQVAGLAETVYTRAEADQQARQQSIQLIQTQRIRARAIPMPS</sequence>
<keyword evidence="2" id="KW-1185">Reference proteome</keyword>
<dbReference type="EMBL" id="JAFMYW010000001">
    <property type="protein sequence ID" value="MBO0946954.1"/>
    <property type="molecule type" value="Genomic_DNA"/>
</dbReference>
<name>A0ABS3JAB8_9BACT</name>
<gene>
    <name evidence="1" type="ORF">J2I46_00055</name>
</gene>
<evidence type="ECO:0000313" key="2">
    <source>
        <dbReference type="Proteomes" id="UP000664628"/>
    </source>
</evidence>
<proteinExistence type="predicted"/>
<dbReference type="Proteomes" id="UP000664628">
    <property type="component" value="Unassembled WGS sequence"/>
</dbReference>
<organism evidence="1 2">
    <name type="scientific">Fibrella forsythiae</name>
    <dbReference type="NCBI Taxonomy" id="2817061"/>
    <lineage>
        <taxon>Bacteria</taxon>
        <taxon>Pseudomonadati</taxon>
        <taxon>Bacteroidota</taxon>
        <taxon>Cytophagia</taxon>
        <taxon>Cytophagales</taxon>
        <taxon>Spirosomataceae</taxon>
        <taxon>Fibrella</taxon>
    </lineage>
</organism>